<keyword evidence="1" id="KW-0812">Transmembrane</keyword>
<keyword evidence="1" id="KW-1133">Transmembrane helix</keyword>
<dbReference type="AlphaFoldDB" id="K7YSP9"/>
<reference evidence="2 3" key="1">
    <citation type="journal article" date="2012" name="Proc. Natl. Acad. Sci. U.S.A.">
        <title>Genome streamlining and chemical defense in a coral reef symbiosis.</title>
        <authorList>
            <person name="Kwan J.C."/>
            <person name="Donia M.S."/>
            <person name="Han A.W."/>
            <person name="Hirose E."/>
            <person name="Haygood M.G."/>
            <person name="Schmidt E.W."/>
        </authorList>
    </citation>
    <scope>NUCLEOTIDE SEQUENCE [LARGE SCALE GENOMIC DNA]</scope>
    <source>
        <strain evidence="2 3">L2</strain>
    </source>
</reference>
<keyword evidence="3" id="KW-1185">Reference proteome</keyword>
<dbReference type="EMBL" id="CP003539">
    <property type="protein sequence ID" value="AFX99574.1"/>
    <property type="molecule type" value="Genomic_DNA"/>
</dbReference>
<dbReference type="HOGENOM" id="CLU_3286569_0_0_5"/>
<sequence length="40" mass="4815">MLVSTCEMKLITILRSKKTRYLLNFVIISMIFNMLHSIRR</sequence>
<evidence type="ECO:0000313" key="2">
    <source>
        <dbReference type="EMBL" id="AFX99574.1"/>
    </source>
</evidence>
<evidence type="ECO:0000313" key="3">
    <source>
        <dbReference type="Proteomes" id="UP000010077"/>
    </source>
</evidence>
<feature type="transmembrane region" description="Helical" evidence="1">
    <location>
        <begin position="21"/>
        <end position="38"/>
    </location>
</feature>
<name>K7YSP9_9PROT</name>
<evidence type="ECO:0000256" key="1">
    <source>
        <dbReference type="SAM" id="Phobius"/>
    </source>
</evidence>
<dbReference type="Proteomes" id="UP000010077">
    <property type="component" value="Chromosome"/>
</dbReference>
<organism evidence="2 3">
    <name type="scientific">Candidatus Endolissoclinum faulkneri L2</name>
    <dbReference type="NCBI Taxonomy" id="1193729"/>
    <lineage>
        <taxon>Bacteria</taxon>
        <taxon>Pseudomonadati</taxon>
        <taxon>Pseudomonadota</taxon>
        <taxon>Alphaproteobacteria</taxon>
        <taxon>Rhodospirillales</taxon>
        <taxon>Rhodospirillaceae</taxon>
        <taxon>Candidatus Endolissoclinum</taxon>
    </lineage>
</organism>
<dbReference type="KEGG" id="thal:A1OE_1405"/>
<accession>K7YSP9</accession>
<keyword evidence="1" id="KW-0472">Membrane</keyword>
<protein>
    <submittedName>
        <fullName evidence="2">Uncharacterized protein</fullName>
    </submittedName>
</protein>
<gene>
    <name evidence="2" type="ORF">A1OE_1405</name>
</gene>
<proteinExistence type="predicted"/>